<dbReference type="GO" id="GO:0008157">
    <property type="term" value="F:protein phosphatase 1 binding"/>
    <property type="evidence" value="ECO:0007669"/>
    <property type="project" value="TreeGrafter"/>
</dbReference>
<proteinExistence type="predicted"/>
<dbReference type="Proteomes" id="UP000663881">
    <property type="component" value="Unassembled WGS sequence"/>
</dbReference>
<dbReference type="GO" id="GO:0000785">
    <property type="term" value="C:chromatin"/>
    <property type="evidence" value="ECO:0007669"/>
    <property type="project" value="TreeGrafter"/>
</dbReference>
<feature type="non-terminal residue" evidence="2">
    <location>
        <position position="1"/>
    </location>
</feature>
<reference evidence="2" key="1">
    <citation type="submission" date="2021-02" db="EMBL/GenBank/DDBJ databases">
        <authorList>
            <person name="Nowell W R."/>
        </authorList>
    </citation>
    <scope>NUCLEOTIDE SEQUENCE</scope>
</reference>
<feature type="compositionally biased region" description="Polar residues" evidence="1">
    <location>
        <begin position="287"/>
        <end position="299"/>
    </location>
</feature>
<evidence type="ECO:0000313" key="2">
    <source>
        <dbReference type="EMBL" id="CAF3708683.1"/>
    </source>
</evidence>
<comment type="caution">
    <text evidence="2">The sequence shown here is derived from an EMBL/GenBank/DDBJ whole genome shotgun (WGS) entry which is preliminary data.</text>
</comment>
<feature type="compositionally biased region" description="Low complexity" evidence="1">
    <location>
        <begin position="222"/>
        <end position="238"/>
    </location>
</feature>
<accession>A0A818VK75</accession>
<feature type="compositionally biased region" description="Polar residues" evidence="1">
    <location>
        <begin position="339"/>
        <end position="353"/>
    </location>
</feature>
<dbReference type="EMBL" id="CAJOAY010000646">
    <property type="protein sequence ID" value="CAF3708683.1"/>
    <property type="molecule type" value="Genomic_DNA"/>
</dbReference>
<feature type="region of interest" description="Disordered" evidence="1">
    <location>
        <begin position="222"/>
        <end position="435"/>
    </location>
</feature>
<name>A0A818VK75_9BILA</name>
<dbReference type="PANTHER" id="PTHR46557">
    <property type="entry name" value="SERINE/THREONINE-PROTEIN PHOSPHATASE 1 REGULATORY SUBUNIT 10-RELATED"/>
    <property type="match status" value="1"/>
</dbReference>
<dbReference type="PANTHER" id="PTHR46557:SF1">
    <property type="entry name" value="SERINE_THREONINE-PROTEIN PHOSPHATASE 1 REGULATORY SUBUNIT 10"/>
    <property type="match status" value="1"/>
</dbReference>
<dbReference type="GO" id="GO:0072357">
    <property type="term" value="C:PTW/PP1 phosphatase complex"/>
    <property type="evidence" value="ECO:0007669"/>
    <property type="project" value="TreeGrafter"/>
</dbReference>
<organism evidence="2 3">
    <name type="scientific">Adineta steineri</name>
    <dbReference type="NCBI Taxonomy" id="433720"/>
    <lineage>
        <taxon>Eukaryota</taxon>
        <taxon>Metazoa</taxon>
        <taxon>Spiralia</taxon>
        <taxon>Gnathifera</taxon>
        <taxon>Rotifera</taxon>
        <taxon>Eurotatoria</taxon>
        <taxon>Bdelloidea</taxon>
        <taxon>Adinetida</taxon>
        <taxon>Adinetidae</taxon>
        <taxon>Adineta</taxon>
    </lineage>
</organism>
<evidence type="ECO:0000313" key="3">
    <source>
        <dbReference type="Proteomes" id="UP000663881"/>
    </source>
</evidence>
<dbReference type="AlphaFoldDB" id="A0A818VK75"/>
<evidence type="ECO:0000256" key="1">
    <source>
        <dbReference type="SAM" id="MobiDB-lite"/>
    </source>
</evidence>
<sequence>MAPVDPSVLLNTIVYLLDINGGLKSDRIVRQFITLMKLAEKLVNKAIYLQILSHTKSEEILITFLKSDGHQILIKWLSYFSSEHNHAFLLDTLNVLGHLPFNIDNISQNDIDELQLKIAELASAESGEEKDIRESARHLYDIWSSKGIFKPINTHTSQVDIDERTFSQLPSTSQSLISNDKHPLTSQKLNQNERTLLSSNNNTSSFNDRKMATTATLTAVSTAGTNNNSSSSSNISSSTDSIKRKSEENIGPLTNRKPTHRRITTQLQTTDSTKMKTSTDIDDSDGLNKTNSLNRSTTMPFRIPKIGRPNVSVPSPPSEMNDSSPPPTPTATQPIKSGVTLNRQTSDELNSQQGKRKFSLSQYKERKRLKSSELQQDSLADTDMRINHMGNSKASPPMCIDDEPLNASDSQSIVSPTPDEINKDTVIKSNLSEPG</sequence>
<gene>
    <name evidence="2" type="ORF">OKA104_LOCUS13020</name>
</gene>
<protein>
    <submittedName>
        <fullName evidence="2">Uncharacterized protein</fullName>
    </submittedName>
</protein>